<dbReference type="EC" id="5.1.3.1" evidence="7 10"/>
<dbReference type="NCBIfam" id="TIGR01163">
    <property type="entry name" value="rpe"/>
    <property type="match status" value="1"/>
</dbReference>
<feature type="active site" description="Proton acceptor" evidence="10 12">
    <location>
        <position position="43"/>
    </location>
</feature>
<dbReference type="InterPro" id="IPR013785">
    <property type="entry name" value="Aldolase_TIM"/>
</dbReference>
<feature type="binding site" evidence="10 13">
    <location>
        <position position="41"/>
    </location>
    <ligand>
        <name>a divalent metal cation</name>
        <dbReference type="ChEBI" id="CHEBI:60240"/>
    </ligand>
</feature>
<dbReference type="InterPro" id="IPR026019">
    <property type="entry name" value="Ribul_P_3_epim"/>
</dbReference>
<feature type="binding site" evidence="10 13">
    <location>
        <position position="180"/>
    </location>
    <ligand>
        <name>a divalent metal cation</name>
        <dbReference type="ChEBI" id="CHEBI:60240"/>
    </ligand>
</feature>
<dbReference type="NCBIfam" id="NF004076">
    <property type="entry name" value="PRK05581.1-4"/>
    <property type="match status" value="1"/>
</dbReference>
<evidence type="ECO:0000256" key="3">
    <source>
        <dbReference type="ARBA" id="ARBA00001941"/>
    </source>
</evidence>
<comment type="cofactor">
    <cofactor evidence="2">
        <name>Mn(2+)</name>
        <dbReference type="ChEBI" id="CHEBI:29035"/>
    </cofactor>
</comment>
<comment type="pathway">
    <text evidence="10">Carbohydrate degradation.</text>
</comment>
<dbReference type="FunFam" id="3.20.20.70:FF:000004">
    <property type="entry name" value="Ribulose-phosphate 3-epimerase"/>
    <property type="match status" value="1"/>
</dbReference>
<feature type="binding site" evidence="10 14">
    <location>
        <position position="74"/>
    </location>
    <ligand>
        <name>substrate</name>
    </ligand>
</feature>
<feature type="binding site" evidence="10">
    <location>
        <begin position="180"/>
        <end position="182"/>
    </location>
    <ligand>
        <name>substrate</name>
    </ligand>
</feature>
<comment type="catalytic activity">
    <reaction evidence="1 10 11">
        <text>D-ribulose 5-phosphate = D-xylulose 5-phosphate</text>
        <dbReference type="Rhea" id="RHEA:13677"/>
        <dbReference type="ChEBI" id="CHEBI:57737"/>
        <dbReference type="ChEBI" id="CHEBI:58121"/>
        <dbReference type="EC" id="5.1.3.1"/>
    </reaction>
</comment>
<keyword evidence="13" id="KW-0170">Cobalt</keyword>
<keyword evidence="8 10" id="KW-0479">Metal-binding</keyword>
<feature type="binding site" evidence="10 14">
    <location>
        <begin position="202"/>
        <end position="203"/>
    </location>
    <ligand>
        <name>substrate</name>
    </ligand>
</feature>
<dbReference type="Pfam" id="PF00834">
    <property type="entry name" value="Ribul_P_3_epim"/>
    <property type="match status" value="1"/>
</dbReference>
<keyword evidence="9 10" id="KW-0413">Isomerase</keyword>
<evidence type="ECO:0000256" key="4">
    <source>
        <dbReference type="ARBA" id="ARBA00001947"/>
    </source>
</evidence>
<comment type="caution">
    <text evidence="15">The sequence shown here is derived from an EMBL/GenBank/DDBJ whole genome shotgun (WGS) entry which is preliminary data.</text>
</comment>
<comment type="cofactor">
    <cofactor evidence="10 13">
        <name>a divalent metal cation</name>
        <dbReference type="ChEBI" id="CHEBI:60240"/>
    </cofactor>
    <text evidence="10 13">Binds 1 divalent metal cation per subunit.</text>
</comment>
<keyword evidence="10 11" id="KW-0119">Carbohydrate metabolism</keyword>
<comment type="cofactor">
    <cofactor evidence="3">
        <name>Co(2+)</name>
        <dbReference type="ChEBI" id="CHEBI:48828"/>
    </cofactor>
</comment>
<evidence type="ECO:0000256" key="10">
    <source>
        <dbReference type="HAMAP-Rule" id="MF_02227"/>
    </source>
</evidence>
<organism evidence="15">
    <name type="scientific">Schlesneria paludicola</name>
    <dbReference type="NCBI Taxonomy" id="360056"/>
    <lineage>
        <taxon>Bacteria</taxon>
        <taxon>Pseudomonadati</taxon>
        <taxon>Planctomycetota</taxon>
        <taxon>Planctomycetia</taxon>
        <taxon>Planctomycetales</taxon>
        <taxon>Planctomycetaceae</taxon>
        <taxon>Schlesneria</taxon>
    </lineage>
</organism>
<evidence type="ECO:0000256" key="6">
    <source>
        <dbReference type="ARBA" id="ARBA00009541"/>
    </source>
</evidence>
<feature type="binding site" evidence="14">
    <location>
        <position position="182"/>
    </location>
    <ligand>
        <name>substrate</name>
    </ligand>
</feature>
<evidence type="ECO:0000256" key="1">
    <source>
        <dbReference type="ARBA" id="ARBA00001782"/>
    </source>
</evidence>
<dbReference type="GO" id="GO:0005737">
    <property type="term" value="C:cytoplasm"/>
    <property type="evidence" value="ECO:0007669"/>
    <property type="project" value="UniProtKB-ARBA"/>
</dbReference>
<evidence type="ECO:0000256" key="7">
    <source>
        <dbReference type="ARBA" id="ARBA00013188"/>
    </source>
</evidence>
<feature type="binding site" evidence="10 13">
    <location>
        <position position="74"/>
    </location>
    <ligand>
        <name>a divalent metal cation</name>
        <dbReference type="ChEBI" id="CHEBI:60240"/>
    </ligand>
</feature>
<protein>
    <recommendedName>
        <fullName evidence="7 10">Ribulose-phosphate 3-epimerase</fullName>
        <ecNumber evidence="7 10">5.1.3.1</ecNumber>
    </recommendedName>
</protein>
<dbReference type="AlphaFoldDB" id="A0A7C4QNZ9"/>
<dbReference type="EMBL" id="DSVQ01000003">
    <property type="protein sequence ID" value="HGT37848.1"/>
    <property type="molecule type" value="Genomic_DNA"/>
</dbReference>
<reference evidence="15" key="1">
    <citation type="journal article" date="2020" name="mSystems">
        <title>Genome- and Community-Level Interaction Insights into Carbon Utilization and Element Cycling Functions of Hydrothermarchaeota in Hydrothermal Sediment.</title>
        <authorList>
            <person name="Zhou Z."/>
            <person name="Liu Y."/>
            <person name="Xu W."/>
            <person name="Pan J."/>
            <person name="Luo Z.H."/>
            <person name="Li M."/>
        </authorList>
    </citation>
    <scope>NUCLEOTIDE SEQUENCE [LARGE SCALE GENOMIC DNA]</scope>
    <source>
        <strain evidence="15">SpSt-508</strain>
    </source>
</reference>
<feature type="active site" description="Proton donor" evidence="10 12">
    <location>
        <position position="180"/>
    </location>
</feature>
<evidence type="ECO:0000256" key="9">
    <source>
        <dbReference type="ARBA" id="ARBA00023235"/>
    </source>
</evidence>
<dbReference type="GO" id="GO:0004750">
    <property type="term" value="F:D-ribulose-phosphate 3-epimerase activity"/>
    <property type="evidence" value="ECO:0007669"/>
    <property type="project" value="UniProtKB-UniRule"/>
</dbReference>
<name>A0A7C4QNZ9_9PLAN</name>
<evidence type="ECO:0000256" key="13">
    <source>
        <dbReference type="PIRSR" id="PIRSR001461-2"/>
    </source>
</evidence>
<evidence type="ECO:0000313" key="15">
    <source>
        <dbReference type="EMBL" id="HGT37848.1"/>
    </source>
</evidence>
<comment type="similarity">
    <text evidence="6 10 11">Belongs to the ribulose-phosphate 3-epimerase family.</text>
</comment>
<dbReference type="InterPro" id="IPR000056">
    <property type="entry name" value="Ribul_P_3_epim-like"/>
</dbReference>
<dbReference type="InterPro" id="IPR011060">
    <property type="entry name" value="RibuloseP-bd_barrel"/>
</dbReference>
<comment type="cofactor">
    <cofactor evidence="4">
        <name>Zn(2+)</name>
        <dbReference type="ChEBI" id="CHEBI:29105"/>
    </cofactor>
</comment>
<dbReference type="GO" id="GO:0046872">
    <property type="term" value="F:metal ion binding"/>
    <property type="evidence" value="ECO:0007669"/>
    <property type="project" value="UniProtKB-UniRule"/>
</dbReference>
<proteinExistence type="inferred from homology"/>
<dbReference type="GO" id="GO:0019323">
    <property type="term" value="P:pentose catabolic process"/>
    <property type="evidence" value="ECO:0007669"/>
    <property type="project" value="UniProtKB-UniRule"/>
</dbReference>
<dbReference type="CDD" id="cd00429">
    <property type="entry name" value="RPE"/>
    <property type="match status" value="1"/>
</dbReference>
<comment type="cofactor">
    <cofactor evidence="5">
        <name>Fe(2+)</name>
        <dbReference type="ChEBI" id="CHEBI:29033"/>
    </cofactor>
</comment>
<evidence type="ECO:0000256" key="14">
    <source>
        <dbReference type="PIRSR" id="PIRSR001461-3"/>
    </source>
</evidence>
<evidence type="ECO:0000256" key="2">
    <source>
        <dbReference type="ARBA" id="ARBA00001936"/>
    </source>
</evidence>
<evidence type="ECO:0000256" key="8">
    <source>
        <dbReference type="ARBA" id="ARBA00022723"/>
    </source>
</evidence>
<evidence type="ECO:0000256" key="5">
    <source>
        <dbReference type="ARBA" id="ARBA00001954"/>
    </source>
</evidence>
<dbReference type="HAMAP" id="MF_02227">
    <property type="entry name" value="RPE"/>
    <property type="match status" value="1"/>
</dbReference>
<evidence type="ECO:0000256" key="11">
    <source>
        <dbReference type="PIRNR" id="PIRNR001461"/>
    </source>
</evidence>
<dbReference type="GO" id="GO:0006098">
    <property type="term" value="P:pentose-phosphate shunt"/>
    <property type="evidence" value="ECO:0007669"/>
    <property type="project" value="UniProtKB-UniRule"/>
</dbReference>
<evidence type="ECO:0000256" key="12">
    <source>
        <dbReference type="PIRSR" id="PIRSR001461-1"/>
    </source>
</evidence>
<sequence>MPQRTLDRRSPLIAPSMLKCDFGALTAEIGRLERAGARILHWDVMDGHFVPNLTYGPLVIRAVRPRTSLFFDAHLMIAQPERYLDEYLQAGCDGVTIHVEAVSDPVPLLRRIRAAGAWAGLALNPRTPIERVRAALTECDLVLAMSVEPGFGGQKFLSEVLPKVRELRQIMPREAILSIDGGIGPETIEAAAEAGAQWFVAGSAIFDRADYAAALRELEQRLPAGDGGSPPG</sequence>
<feature type="binding site" evidence="10 14">
    <location>
        <begin position="150"/>
        <end position="153"/>
    </location>
    <ligand>
        <name>substrate</name>
    </ligand>
</feature>
<keyword evidence="13" id="KW-0862">Zinc</keyword>
<comment type="function">
    <text evidence="10">Catalyzes the reversible epimerization of D-ribulose 5-phosphate to D-xylulose 5-phosphate.</text>
</comment>
<feature type="binding site" evidence="10 13">
    <location>
        <position position="43"/>
    </location>
    <ligand>
        <name>a divalent metal cation</name>
        <dbReference type="ChEBI" id="CHEBI:60240"/>
    </ligand>
</feature>
<accession>A0A7C4QNZ9</accession>
<keyword evidence="13" id="KW-0464">Manganese</keyword>
<gene>
    <name evidence="10 15" type="primary">rpe</name>
    <name evidence="15" type="ORF">ENS64_01055</name>
</gene>
<dbReference type="PIRSF" id="PIRSF001461">
    <property type="entry name" value="RPE"/>
    <property type="match status" value="1"/>
</dbReference>
<dbReference type="SUPFAM" id="SSF51366">
    <property type="entry name" value="Ribulose-phoshate binding barrel"/>
    <property type="match status" value="1"/>
</dbReference>
<feature type="binding site" evidence="10 14">
    <location>
        <position position="16"/>
    </location>
    <ligand>
        <name>substrate</name>
    </ligand>
</feature>
<dbReference type="PANTHER" id="PTHR11749">
    <property type="entry name" value="RIBULOSE-5-PHOSPHATE-3-EPIMERASE"/>
    <property type="match status" value="1"/>
</dbReference>
<dbReference type="Gene3D" id="3.20.20.70">
    <property type="entry name" value="Aldolase class I"/>
    <property type="match status" value="1"/>
</dbReference>